<dbReference type="Gene3D" id="2.30.30.40">
    <property type="entry name" value="SH3 Domains"/>
    <property type="match status" value="1"/>
</dbReference>
<feature type="domain" description="PEGA" evidence="3">
    <location>
        <begin position="127"/>
        <end position="182"/>
    </location>
</feature>
<organism evidence="4 5">
    <name type="scientific">Candidatus Amesbacteria bacterium RIFCSPLOWO2_01_FULL_48_25</name>
    <dbReference type="NCBI Taxonomy" id="1797259"/>
    <lineage>
        <taxon>Bacteria</taxon>
        <taxon>Candidatus Amesiibacteriota</taxon>
    </lineage>
</organism>
<protein>
    <recommendedName>
        <fullName evidence="6">SH3b domain-containing protein</fullName>
    </recommendedName>
</protein>
<evidence type="ECO:0000259" key="2">
    <source>
        <dbReference type="Pfam" id="PF08239"/>
    </source>
</evidence>
<dbReference type="AlphaFoldDB" id="A0A1F4ZB35"/>
<dbReference type="STRING" id="1797259.A2989_00935"/>
<keyword evidence="1" id="KW-1133">Transmembrane helix</keyword>
<evidence type="ECO:0000259" key="3">
    <source>
        <dbReference type="Pfam" id="PF08308"/>
    </source>
</evidence>
<dbReference type="InterPro" id="IPR003646">
    <property type="entry name" value="SH3-like_bac-type"/>
</dbReference>
<feature type="transmembrane region" description="Helical" evidence="1">
    <location>
        <begin position="6"/>
        <end position="28"/>
    </location>
</feature>
<dbReference type="Pfam" id="PF08239">
    <property type="entry name" value="SH3_3"/>
    <property type="match status" value="1"/>
</dbReference>
<evidence type="ECO:0000256" key="1">
    <source>
        <dbReference type="SAM" id="Phobius"/>
    </source>
</evidence>
<evidence type="ECO:0000313" key="5">
    <source>
        <dbReference type="Proteomes" id="UP000177080"/>
    </source>
</evidence>
<keyword evidence="1" id="KW-0472">Membrane</keyword>
<dbReference type="InterPro" id="IPR013229">
    <property type="entry name" value="PEGA"/>
</dbReference>
<evidence type="ECO:0000313" key="4">
    <source>
        <dbReference type="EMBL" id="OGD03381.1"/>
    </source>
</evidence>
<reference evidence="4 5" key="1">
    <citation type="journal article" date="2016" name="Nat. Commun.">
        <title>Thousands of microbial genomes shed light on interconnected biogeochemical processes in an aquifer system.</title>
        <authorList>
            <person name="Anantharaman K."/>
            <person name="Brown C.T."/>
            <person name="Hug L.A."/>
            <person name="Sharon I."/>
            <person name="Castelle C.J."/>
            <person name="Probst A.J."/>
            <person name="Thomas B.C."/>
            <person name="Singh A."/>
            <person name="Wilkins M.J."/>
            <person name="Karaoz U."/>
            <person name="Brodie E.L."/>
            <person name="Williams K.H."/>
            <person name="Hubbard S.S."/>
            <person name="Banfield J.F."/>
        </authorList>
    </citation>
    <scope>NUCLEOTIDE SEQUENCE [LARGE SCALE GENOMIC DNA]</scope>
</reference>
<dbReference type="EMBL" id="MEXN01000007">
    <property type="protein sequence ID" value="OGD03381.1"/>
    <property type="molecule type" value="Genomic_DNA"/>
</dbReference>
<dbReference type="Proteomes" id="UP000177080">
    <property type="component" value="Unassembled WGS sequence"/>
</dbReference>
<gene>
    <name evidence="4" type="ORF">A2989_00935</name>
</gene>
<proteinExistence type="predicted"/>
<comment type="caution">
    <text evidence="4">The sequence shown here is derived from an EMBL/GenBank/DDBJ whole genome shotgun (WGS) entry which is preliminary data.</text>
</comment>
<accession>A0A1F4ZB35</accession>
<keyword evidence="1" id="KW-0812">Transmembrane</keyword>
<evidence type="ECO:0008006" key="6">
    <source>
        <dbReference type="Google" id="ProtNLM"/>
    </source>
</evidence>
<feature type="domain" description="SH3b" evidence="2">
    <location>
        <begin position="226"/>
        <end position="284"/>
    </location>
</feature>
<name>A0A1F4ZB35_9BACT</name>
<sequence length="289" mass="30494">MPKTKLIGLILIAAGLIIGVGFSVFAFIRSRTPTAGLKVFSTPPALVFIDNAQVGRTPLEKLFPPGEVTVKIIPDTLANVSPYQAKIRLTPDTYTVIHREFGETDDTSAGDITSLLGESGSEASLSIVTSYPDSASVTIDGQPQGFTPLLISPVTPGDHNITLSAPGFTDRQITAQAVASYRLALTVKLSGSPAPLPTPLPTASPATPSATLARPYVRILDTPTGFLRVRSEPKTTSSELGQVKPAATYPLLKSDSGWYLIKVDLPSTSSGLPAVGQGWVSSQYAQKYE</sequence>
<dbReference type="Pfam" id="PF08308">
    <property type="entry name" value="PEGA"/>
    <property type="match status" value="1"/>
</dbReference>